<dbReference type="VEuPathDB" id="FungiDB:PPTG_13737"/>
<keyword evidence="2" id="KW-0472">Membrane</keyword>
<accession>W2FM11</accession>
<sequence length="229" mass="25385">MASDAIDVTTSDSDHEEGAEDGSSSYQVLESFRTAAEAIIYMDSYSPYRFSVLHGSSRVGGLVTTYSCASNDPRDYTLCLYSQGDQHTVEARGAHTLKSTATEKKGINRSVLAEVESLLSGNGPKGCLIALQQRYQNNQARLCLIPTVAQLKNRKQYLNKQAAAIVLNAFRLMKIARNLHWKLPVLKTLLQYLVALQILLALGSFARLENFFGMLLILFWNKEKAESEG</sequence>
<gene>
    <name evidence="3" type="ORF">L915_20975</name>
</gene>
<proteinExistence type="predicted"/>
<dbReference type="Proteomes" id="UP000053236">
    <property type="component" value="Unassembled WGS sequence"/>
</dbReference>
<evidence type="ECO:0000256" key="2">
    <source>
        <dbReference type="SAM" id="Phobius"/>
    </source>
</evidence>
<keyword evidence="2" id="KW-0812">Transmembrane</keyword>
<feature type="region of interest" description="Disordered" evidence="1">
    <location>
        <begin position="1"/>
        <end position="25"/>
    </location>
</feature>
<dbReference type="EMBL" id="KI689723">
    <property type="protein sequence ID" value="ETK71843.1"/>
    <property type="molecule type" value="Genomic_DNA"/>
</dbReference>
<evidence type="ECO:0000256" key="1">
    <source>
        <dbReference type="SAM" id="MobiDB-lite"/>
    </source>
</evidence>
<name>W2FM11_PHYNI</name>
<keyword evidence="2" id="KW-1133">Transmembrane helix</keyword>
<dbReference type="AlphaFoldDB" id="W2FM11"/>
<feature type="transmembrane region" description="Helical" evidence="2">
    <location>
        <begin position="192"/>
        <end position="220"/>
    </location>
</feature>
<evidence type="ECO:0000313" key="3">
    <source>
        <dbReference type="EMBL" id="ETK71843.1"/>
    </source>
</evidence>
<reference evidence="3" key="1">
    <citation type="submission" date="2013-11" db="EMBL/GenBank/DDBJ databases">
        <title>The Genome Sequence of Phytophthora parasitica CJ02B3.</title>
        <authorList>
            <consortium name="The Broad Institute Genomics Platform"/>
            <person name="Russ C."/>
            <person name="Tyler B."/>
            <person name="Panabieres F."/>
            <person name="Shan W."/>
            <person name="Tripathy S."/>
            <person name="Grunwald N."/>
            <person name="Machado M."/>
            <person name="Johnson C.S."/>
            <person name="Arredondo F."/>
            <person name="Hong C."/>
            <person name="Coffey M."/>
            <person name="Young S.K."/>
            <person name="Zeng Q."/>
            <person name="Gargeya S."/>
            <person name="Fitzgerald M."/>
            <person name="Abouelleil A."/>
            <person name="Alvarado L."/>
            <person name="Chapman S.B."/>
            <person name="Gainer-Dewar J."/>
            <person name="Goldberg J."/>
            <person name="Griggs A."/>
            <person name="Gujja S."/>
            <person name="Hansen M."/>
            <person name="Howarth C."/>
            <person name="Imamovic A."/>
            <person name="Ireland A."/>
            <person name="Larimer J."/>
            <person name="McCowan C."/>
            <person name="Murphy C."/>
            <person name="Pearson M."/>
            <person name="Poon T.W."/>
            <person name="Priest M."/>
            <person name="Roberts A."/>
            <person name="Saif S."/>
            <person name="Shea T."/>
            <person name="Sykes S."/>
            <person name="Wortman J."/>
            <person name="Nusbaum C."/>
            <person name="Birren B."/>
        </authorList>
    </citation>
    <scope>NUCLEOTIDE SEQUENCE [LARGE SCALE GENOMIC DNA]</scope>
    <source>
        <strain evidence="3">CJ02B3</strain>
    </source>
</reference>
<organism evidence="3">
    <name type="scientific">Phytophthora nicotianae</name>
    <name type="common">Potato buckeye rot agent</name>
    <name type="synonym">Phytophthora parasitica</name>
    <dbReference type="NCBI Taxonomy" id="4792"/>
    <lineage>
        <taxon>Eukaryota</taxon>
        <taxon>Sar</taxon>
        <taxon>Stramenopiles</taxon>
        <taxon>Oomycota</taxon>
        <taxon>Peronosporomycetes</taxon>
        <taxon>Peronosporales</taxon>
        <taxon>Peronosporaceae</taxon>
        <taxon>Phytophthora</taxon>
    </lineage>
</organism>
<protein>
    <submittedName>
        <fullName evidence="3">Uncharacterized protein</fullName>
    </submittedName>
</protein>